<dbReference type="PANTHER" id="PTHR43272">
    <property type="entry name" value="LONG-CHAIN-FATTY-ACID--COA LIGASE"/>
    <property type="match status" value="1"/>
</dbReference>
<sequence>MPVNYKTLVPQPRPYKQGPYTVEAPGFERVDGETIPRRNHRTKDALKMRPHDDVATVFDVLKYASAKFGNAKSLGSRKHIKTHNETKKVKKVVDGKETEVDKKWTYFELGPYEYISFVEFEKLALQIGAGFRAIGLQSPDRVHIFAATSPQWLATAHGAGSQSLPIVTAYDTLGEEGLQHSLQQTNAKAIFLDPHLLTKLINPLKVAKDIQHVIYNHVGDVKQEDIDKLKSAHPHLTIRSFEELRKLGEESPINPTPPQAEDLCCIMYTSGSTGTPKGVLLKHKNVLAAITGVDVIVGPYIGPGDGLLTYLPLAHILEFVFENAVLFWGGTMGYGNPRTLSDTSMRNCKGDIREFKPTILVGVPAVWESVKKGIVAKVNSSGFLVKNLFWGAMSAKNFLMSAGLPGSGILDAVVFNKIRDATGGRLRITMNGGGPIAKDTQNFISMAITPMISGYGLTETAAMGALMDPLAYTDQALGEVPGCIEVKLVDFEDAGYFAKNDPPQGEIWIRGGGVTEGYLDLEKETKESFTDDGWFKTGDIGEFDAKGQLRIIDRKKNLVKTQAGEYIALEKLESVYRSVTVVANICVYADQSKTRPVAIIVPAEPALKKLGAELGLKGEHLEELIHEPKLNAEILKQMQAAGRKAGFASFEILDGVVLADEEWNPHNGLTTAAQKINRRGILEKYKKEVDKAYAQSG</sequence>
<evidence type="ECO:0000256" key="3">
    <source>
        <dbReference type="ARBA" id="ARBA00022741"/>
    </source>
</evidence>
<dbReference type="Gene3D" id="3.40.50.12780">
    <property type="entry name" value="N-terminal domain of ligase-like"/>
    <property type="match status" value="1"/>
</dbReference>
<dbReference type="PANTHER" id="PTHR43272:SF83">
    <property type="entry name" value="ACYL-COA SYNTHETASE LONG-CHAIN, ISOFORM J"/>
    <property type="match status" value="1"/>
</dbReference>
<evidence type="ECO:0000256" key="1">
    <source>
        <dbReference type="ARBA" id="ARBA00006432"/>
    </source>
</evidence>
<evidence type="ECO:0000259" key="6">
    <source>
        <dbReference type="Pfam" id="PF00501"/>
    </source>
</evidence>
<dbReference type="SUPFAM" id="SSF56801">
    <property type="entry name" value="Acetyl-CoA synthetase-like"/>
    <property type="match status" value="1"/>
</dbReference>
<comment type="caution">
    <text evidence="7">The sequence shown here is derived from an EMBL/GenBank/DDBJ whole genome shotgun (WGS) entry which is preliminary data.</text>
</comment>
<proteinExistence type="inferred from homology"/>
<protein>
    <submittedName>
        <fullName evidence="7">Long-chain fatty acid-CoA ligase</fullName>
    </submittedName>
</protein>
<evidence type="ECO:0000313" key="7">
    <source>
        <dbReference type="EMBL" id="KAL1632903.1"/>
    </source>
</evidence>
<organism evidence="7 8">
    <name type="scientific">Neofusicoccum ribis</name>
    <dbReference type="NCBI Taxonomy" id="45134"/>
    <lineage>
        <taxon>Eukaryota</taxon>
        <taxon>Fungi</taxon>
        <taxon>Dikarya</taxon>
        <taxon>Ascomycota</taxon>
        <taxon>Pezizomycotina</taxon>
        <taxon>Dothideomycetes</taxon>
        <taxon>Dothideomycetes incertae sedis</taxon>
        <taxon>Botryosphaeriales</taxon>
        <taxon>Botryosphaeriaceae</taxon>
        <taxon>Neofusicoccum</taxon>
    </lineage>
</organism>
<dbReference type="CDD" id="cd17639">
    <property type="entry name" value="LC_FACS_euk1"/>
    <property type="match status" value="1"/>
</dbReference>
<dbReference type="InterPro" id="IPR042099">
    <property type="entry name" value="ANL_N_sf"/>
</dbReference>
<comment type="similarity">
    <text evidence="1">Belongs to the ATP-dependent AMP-binding enzyme family.</text>
</comment>
<evidence type="ECO:0000256" key="5">
    <source>
        <dbReference type="ARBA" id="ARBA00036813"/>
    </source>
</evidence>
<evidence type="ECO:0000256" key="4">
    <source>
        <dbReference type="ARBA" id="ARBA00022840"/>
    </source>
</evidence>
<keyword evidence="3" id="KW-0547">Nucleotide-binding</keyword>
<accession>A0ABR3T002</accession>
<keyword evidence="4" id="KW-0067">ATP-binding</keyword>
<dbReference type="Pfam" id="PF00501">
    <property type="entry name" value="AMP-binding"/>
    <property type="match status" value="1"/>
</dbReference>
<keyword evidence="2 7" id="KW-0436">Ligase</keyword>
<evidence type="ECO:0000313" key="8">
    <source>
        <dbReference type="Proteomes" id="UP001521116"/>
    </source>
</evidence>
<gene>
    <name evidence="7" type="primary">FAA4_1</name>
    <name evidence="7" type="ORF">SLS56_003188</name>
</gene>
<dbReference type="EMBL" id="JAJVDC020000025">
    <property type="protein sequence ID" value="KAL1632903.1"/>
    <property type="molecule type" value="Genomic_DNA"/>
</dbReference>
<comment type="catalytic activity">
    <reaction evidence="5">
        <text>a long-chain fatty acid + ATP + CoA = a long-chain fatty acyl-CoA + AMP + diphosphate</text>
        <dbReference type="Rhea" id="RHEA:15421"/>
        <dbReference type="ChEBI" id="CHEBI:30616"/>
        <dbReference type="ChEBI" id="CHEBI:33019"/>
        <dbReference type="ChEBI" id="CHEBI:57287"/>
        <dbReference type="ChEBI" id="CHEBI:57560"/>
        <dbReference type="ChEBI" id="CHEBI:83139"/>
        <dbReference type="ChEBI" id="CHEBI:456215"/>
        <dbReference type="EC" id="6.2.1.3"/>
    </reaction>
</comment>
<name>A0ABR3T002_9PEZI</name>
<reference evidence="7 8" key="1">
    <citation type="submission" date="2024-02" db="EMBL/GenBank/DDBJ databases">
        <title>De novo assembly and annotation of 12 fungi associated with fruit tree decline syndrome in Ontario, Canada.</title>
        <authorList>
            <person name="Sulman M."/>
            <person name="Ellouze W."/>
            <person name="Ilyukhin E."/>
        </authorList>
    </citation>
    <scope>NUCLEOTIDE SEQUENCE [LARGE SCALE GENOMIC DNA]</scope>
    <source>
        <strain evidence="7 8">M1-105</strain>
    </source>
</reference>
<dbReference type="InterPro" id="IPR000873">
    <property type="entry name" value="AMP-dep_synth/lig_dom"/>
</dbReference>
<dbReference type="InterPro" id="IPR020845">
    <property type="entry name" value="AMP-binding_CS"/>
</dbReference>
<dbReference type="Proteomes" id="UP001521116">
    <property type="component" value="Unassembled WGS sequence"/>
</dbReference>
<keyword evidence="8" id="KW-1185">Reference proteome</keyword>
<feature type="domain" description="AMP-dependent synthetase/ligase" evidence="6">
    <location>
        <begin position="107"/>
        <end position="519"/>
    </location>
</feature>
<evidence type="ECO:0000256" key="2">
    <source>
        <dbReference type="ARBA" id="ARBA00022598"/>
    </source>
</evidence>
<dbReference type="GO" id="GO:0016874">
    <property type="term" value="F:ligase activity"/>
    <property type="evidence" value="ECO:0007669"/>
    <property type="project" value="UniProtKB-KW"/>
</dbReference>
<dbReference type="PROSITE" id="PS00455">
    <property type="entry name" value="AMP_BINDING"/>
    <property type="match status" value="1"/>
</dbReference>